<keyword evidence="2 6" id="KW-0819">tRNA processing</keyword>
<protein>
    <recommendedName>
        <fullName evidence="6">tRNA(Ile)-lysidine synthase</fullName>
        <ecNumber evidence="6">6.3.4.19</ecNumber>
    </recommendedName>
    <alternativeName>
        <fullName evidence="6">tRNA(Ile)-2-lysyl-cytidine synthase</fullName>
    </alternativeName>
    <alternativeName>
        <fullName evidence="6">tRNA(Ile)-lysidine synthetase</fullName>
    </alternativeName>
</protein>
<gene>
    <name evidence="6" type="primary">tilS</name>
    <name evidence="8" type="ORF">B6S12_08285</name>
</gene>
<dbReference type="InterPro" id="IPR011063">
    <property type="entry name" value="TilS/TtcA_N"/>
</dbReference>
<dbReference type="GO" id="GO:0006400">
    <property type="term" value="P:tRNA modification"/>
    <property type="evidence" value="ECO:0007669"/>
    <property type="project" value="UniProtKB-UniRule"/>
</dbReference>
<dbReference type="GO" id="GO:0032267">
    <property type="term" value="F:tRNA(Ile)-lysidine synthase activity"/>
    <property type="evidence" value="ECO:0007669"/>
    <property type="project" value="UniProtKB-EC"/>
</dbReference>
<evidence type="ECO:0000313" key="8">
    <source>
        <dbReference type="EMBL" id="PZT47617.1"/>
    </source>
</evidence>
<dbReference type="GO" id="GO:0005737">
    <property type="term" value="C:cytoplasm"/>
    <property type="evidence" value="ECO:0007669"/>
    <property type="project" value="UniProtKB-SubCell"/>
</dbReference>
<keyword evidence="4" id="KW-0067">ATP-binding</keyword>
<keyword evidence="6" id="KW-0963">Cytoplasm</keyword>
<sequence>MENYNFPLEHLQLLRGEKNLLALSCGVDSTALYYLLKEAKISFDIAIVDYKIRKQSSLEISRARQLAFFDNKKCFVYEAPKIEQNFEANARKMRYDFFNTLIREYGYKNLILAHQLDDLLEWFMMQFAKGTDVLNTLIPSLTKRNYQDKNYYIVRPLLYIKKSNLIKYLEKNTSFYFEDFSNNYLFYKRNYFRKNFTQKFLEEFHSGISFSLRLLAKNRAEEELENLGGYFCFESGKNDLILLDKASKNLDYLLSKRQKFQLQNLLKKEEFSCVFGDKIVIEKSNNKLYVFPNLRDKIILSKNEKEFFRKAKIPKRFRVFHRVLKLPLT</sequence>
<dbReference type="OrthoDB" id="5289653at2"/>
<dbReference type="SUPFAM" id="SSF52402">
    <property type="entry name" value="Adenine nucleotide alpha hydrolases-like"/>
    <property type="match status" value="1"/>
</dbReference>
<dbReference type="InterPro" id="IPR014729">
    <property type="entry name" value="Rossmann-like_a/b/a_fold"/>
</dbReference>
<dbReference type="EMBL" id="NBIU01000027">
    <property type="protein sequence ID" value="PZT47617.1"/>
    <property type="molecule type" value="Genomic_DNA"/>
</dbReference>
<proteinExistence type="inferred from homology"/>
<dbReference type="GO" id="GO:0005524">
    <property type="term" value="F:ATP binding"/>
    <property type="evidence" value="ECO:0007669"/>
    <property type="project" value="UniProtKB-KW"/>
</dbReference>
<dbReference type="Gene3D" id="3.40.50.620">
    <property type="entry name" value="HUPs"/>
    <property type="match status" value="1"/>
</dbReference>
<keyword evidence="1 6" id="KW-0436">Ligase</keyword>
<organism evidence="8 9">
    <name type="scientific">Helicobacter valdiviensis</name>
    <dbReference type="NCBI Taxonomy" id="1458358"/>
    <lineage>
        <taxon>Bacteria</taxon>
        <taxon>Pseudomonadati</taxon>
        <taxon>Campylobacterota</taxon>
        <taxon>Epsilonproteobacteria</taxon>
        <taxon>Campylobacterales</taxon>
        <taxon>Helicobacteraceae</taxon>
        <taxon>Helicobacter</taxon>
    </lineage>
</organism>
<comment type="subcellular location">
    <subcellularLocation>
        <location evidence="6">Cytoplasm</location>
    </subcellularLocation>
</comment>
<evidence type="ECO:0000256" key="2">
    <source>
        <dbReference type="ARBA" id="ARBA00022694"/>
    </source>
</evidence>
<dbReference type="PANTHER" id="PTHR43033">
    <property type="entry name" value="TRNA(ILE)-LYSIDINE SYNTHASE-RELATED"/>
    <property type="match status" value="1"/>
</dbReference>
<evidence type="ECO:0000256" key="4">
    <source>
        <dbReference type="ARBA" id="ARBA00022840"/>
    </source>
</evidence>
<keyword evidence="9" id="KW-1185">Reference proteome</keyword>
<reference evidence="8 9" key="1">
    <citation type="submission" date="2017-03" db="EMBL/GenBank/DDBJ databases">
        <title>Genomic and clinical evidence uncovers the enterohepatic species Helicobacter valdiviensis as a potential human intestinal pathogen.</title>
        <authorList>
            <person name="Fresia P."/>
            <person name="Jara R."/>
            <person name="Sierra R."/>
            <person name="Ferres I."/>
            <person name="Greif G."/>
            <person name="Iraola G."/>
            <person name="Collado L."/>
        </authorList>
    </citation>
    <scope>NUCLEOTIDE SEQUENCE [LARGE SCALE GENOMIC DNA]</scope>
    <source>
        <strain evidence="8 9">WBE14</strain>
    </source>
</reference>
<evidence type="ECO:0000256" key="6">
    <source>
        <dbReference type="HAMAP-Rule" id="MF_01161"/>
    </source>
</evidence>
<dbReference type="HAMAP" id="MF_01161">
    <property type="entry name" value="tRNA_Ile_lys_synt"/>
    <property type="match status" value="1"/>
</dbReference>
<dbReference type="RefSeq" id="WP_111230337.1">
    <property type="nucleotide sequence ID" value="NZ_NBIU01000027.1"/>
</dbReference>
<comment type="catalytic activity">
    <reaction evidence="5 6">
        <text>cytidine(34) in tRNA(Ile2) + L-lysine + ATP = lysidine(34) in tRNA(Ile2) + AMP + diphosphate + H(+)</text>
        <dbReference type="Rhea" id="RHEA:43744"/>
        <dbReference type="Rhea" id="RHEA-COMP:10625"/>
        <dbReference type="Rhea" id="RHEA-COMP:10670"/>
        <dbReference type="ChEBI" id="CHEBI:15378"/>
        <dbReference type="ChEBI" id="CHEBI:30616"/>
        <dbReference type="ChEBI" id="CHEBI:32551"/>
        <dbReference type="ChEBI" id="CHEBI:33019"/>
        <dbReference type="ChEBI" id="CHEBI:82748"/>
        <dbReference type="ChEBI" id="CHEBI:83665"/>
        <dbReference type="ChEBI" id="CHEBI:456215"/>
        <dbReference type="EC" id="6.3.4.19"/>
    </reaction>
</comment>
<dbReference type="PANTHER" id="PTHR43033:SF1">
    <property type="entry name" value="TRNA(ILE)-LYSIDINE SYNTHASE-RELATED"/>
    <property type="match status" value="1"/>
</dbReference>
<evidence type="ECO:0000256" key="5">
    <source>
        <dbReference type="ARBA" id="ARBA00048539"/>
    </source>
</evidence>
<accession>A0A2W6MT17</accession>
<comment type="caution">
    <text evidence="6">Lacks conserved residue(s) required for the propagation of feature annotation.</text>
</comment>
<dbReference type="EC" id="6.3.4.19" evidence="6"/>
<comment type="similarity">
    <text evidence="6">Belongs to the tRNA(Ile)-lysidine synthase family.</text>
</comment>
<evidence type="ECO:0000256" key="3">
    <source>
        <dbReference type="ARBA" id="ARBA00022741"/>
    </source>
</evidence>
<name>A0A2W6MT17_9HELI</name>
<evidence type="ECO:0000259" key="7">
    <source>
        <dbReference type="Pfam" id="PF01171"/>
    </source>
</evidence>
<feature type="domain" description="tRNA(Ile)-lysidine/2-thiocytidine synthase N-terminal" evidence="7">
    <location>
        <begin position="19"/>
        <end position="195"/>
    </location>
</feature>
<keyword evidence="3" id="KW-0547">Nucleotide-binding</keyword>
<dbReference type="Proteomes" id="UP000249746">
    <property type="component" value="Unassembled WGS sequence"/>
</dbReference>
<dbReference type="InterPro" id="IPR012795">
    <property type="entry name" value="tRNA_Ile_lys_synt_N"/>
</dbReference>
<dbReference type="CDD" id="cd01992">
    <property type="entry name" value="TilS_N"/>
    <property type="match status" value="1"/>
</dbReference>
<evidence type="ECO:0000256" key="1">
    <source>
        <dbReference type="ARBA" id="ARBA00022598"/>
    </source>
</evidence>
<comment type="function">
    <text evidence="6">Ligates lysine onto the cytidine present at position 34 of the AUA codon-specific tRNA(Ile) that contains the anticodon CAU, in an ATP-dependent manner. Cytidine is converted to lysidine, thus changing the amino acid specificity of the tRNA from methionine to isoleucine.</text>
</comment>
<dbReference type="NCBIfam" id="TIGR02432">
    <property type="entry name" value="lysidine_TilS_N"/>
    <property type="match status" value="1"/>
</dbReference>
<evidence type="ECO:0000313" key="9">
    <source>
        <dbReference type="Proteomes" id="UP000249746"/>
    </source>
</evidence>
<comment type="caution">
    <text evidence="8">The sequence shown here is derived from an EMBL/GenBank/DDBJ whole genome shotgun (WGS) entry which is preliminary data.</text>
</comment>
<dbReference type="AlphaFoldDB" id="A0A2W6MT17"/>
<dbReference type="Pfam" id="PF01171">
    <property type="entry name" value="ATP_bind_3"/>
    <property type="match status" value="1"/>
</dbReference>
<dbReference type="InterPro" id="IPR012094">
    <property type="entry name" value="tRNA_Ile_lys_synt"/>
</dbReference>